<dbReference type="InterPro" id="IPR011417">
    <property type="entry name" value="ANTH_dom"/>
</dbReference>
<keyword evidence="7" id="KW-0254">Endocytosis</keyword>
<dbReference type="PANTHER" id="PTHR10407">
    <property type="entry name" value="HUNTINGTIN INTERACTING PROTEIN 1"/>
    <property type="match status" value="1"/>
</dbReference>
<dbReference type="InterPro" id="IPR002558">
    <property type="entry name" value="ILWEQ_dom"/>
</dbReference>
<dbReference type="HAMAP" id="MF_03028">
    <property type="entry name" value="Pescadillo"/>
    <property type="match status" value="1"/>
</dbReference>
<dbReference type="SMART" id="SM00273">
    <property type="entry name" value="ENTH"/>
    <property type="match status" value="1"/>
</dbReference>
<dbReference type="GO" id="GO:0006364">
    <property type="term" value="P:rRNA processing"/>
    <property type="evidence" value="ECO:0007669"/>
    <property type="project" value="UniProtKB-KW"/>
</dbReference>
<keyword evidence="5" id="KW-0690">Ribosome biogenesis</keyword>
<feature type="compositionally biased region" description="Acidic residues" evidence="12">
    <location>
        <begin position="443"/>
        <end position="466"/>
    </location>
</feature>
<sequence>MGGTKKRKFERGAATAFMSRNKAIKKLQLSLQDFRTLCIFKGIYPVEPLHKKKVNKGSTAVKTYYNLKDIQFLSHDQLIEKFRERKHYIRKLKKAIAKKNKFKESLIRDNKPVYSLKSVIKERYPSFVDALRDLDDCLNLCFVFASFPKTSKIHAEMIQLCKTRTVEFQHYVMAAKALRKVFVSIKGIYYQADVKGETITWIVSHKRGHEPPQDVDLRIMQIFAEYYSVLLGHINIKLYSDNHLVYPPELSVPQLHIETENTEESLCSLAPIIKTTGEIMDEEEDDPEVDALNAISADDPEVVEKSKLEAKSAKKLKNLFKGLKFYLNREVPKEDLTFVIRCGGGVVSWDKSLGAGATYQESDNKITHHIVDRPTLTNQRLDRTYIQPQWIFDCFNARTILPAKEYFPGVPCPPHLSPFVEEKEGDYIPEDKVKFLKRIKGEDLDEEEQLEEESTEEEDMDEDEENSSQQKVVPKRKRDEDEDTGETKKAKTMAVTEGAVEKVDKQHLLQQQNAEERRLGEMMIPKKHKRLYHKIMTSRKKQSQECFHHWIIEMSSIPLPKVVTQRGKTSLEIERDNFEKRQTVALNKAINNQETPVKEKHARNVVLGTFQDNGGAMFWNIASKMPLQAHPIVCWKFLQVIHKLMRDGHPNVVQESVRHGSLIRDLGKLWGHLKDGYGKLIASYCRLILQKFKYHKKFPSIPGNLMMTDEQYYKVCGADVNNYFEFSIDMLDYMDEILSLQQAVFSSLDMSRANSMTTSGQCRLAPIILCILDSCQLYDYLVKSLFHLHSSLPPDTLSGHRDRFLQCYKKLKEFYFKCSNLQYFKHLVQVPSLPDNPPNFLVASDFTKHIKPAAVVKEEEPDADTDSVDNLVDMSIPEVQPEVNNRPPEPDERDFIIERLKREIQHLKEELARVKADDLRIMSGLKEEISKLEKILSELRYSANKTLKENEDLKKDVEQLKADALSASKLPEAEKHAKANEEKFKKMKNVYSKLREEHVALLRNHDSLTKQLATEKKTLEEKDQIIKETQLELNRMLEEKKMVQDNLEKSASELANQLSEVSSYNSKLDKQKEDLEARLRLLEEDKRKLESDLEISSSQLTSVTSELQETKELAQEKEQELTDANDTLKMQLDQARVEKETVETRLGERLSEAQGKLALVEVDRDRLQAELDKQVSSLTSRCQQLESEKVELEANLKAAMDALRKHFIRRSVKEASAMILDAIDQGDNPAYTSSTCTAEYLISRATPVLTGLTRLDNAAAAYKLDQAELEALVSSITAFAHHMSDCVVQGFATSHAAQIEPGEQLSNACRQSGHLGMALLKAIENESSLGEPLQASKESIELIIKLAEDLVPKMEDVKAEEIGDLLENEMSGMTAAIEDAAAKIQDMLKKTREDNTGVNLEVNENILGSCTDLMKAIKILVEKSRDLQKEIILSGRGTTSAKDFYKKNHRWTEGLLSAAKAVGWGATTLLNTADKVVSGKGKFEEIMACAHEIAASTAQLVVASKVKASRESKLLGELSSASKGVNQATGNVVASAKTAATIIEDQNLMDFSSLSLHHTKKLEMDCQVKVMELETSLEKERRKLGELRKRHYTMAGEAEGWEVNEFGELISEDMAPLDSSSEQSE</sequence>
<dbReference type="GO" id="GO:0048268">
    <property type="term" value="P:clathrin coat assembly"/>
    <property type="evidence" value="ECO:0007669"/>
    <property type="project" value="TreeGrafter"/>
</dbReference>
<feature type="domain" description="BRCT" evidence="13">
    <location>
        <begin position="315"/>
        <end position="408"/>
    </location>
</feature>
<dbReference type="Proteomes" id="UP001233172">
    <property type="component" value="Unassembled WGS sequence"/>
</dbReference>
<evidence type="ECO:0000313" key="16">
    <source>
        <dbReference type="EMBL" id="KAK0068880.1"/>
    </source>
</evidence>
<feature type="coiled-coil region" evidence="11">
    <location>
        <begin position="897"/>
        <end position="1202"/>
    </location>
</feature>
<feature type="non-terminal residue" evidence="16">
    <location>
        <position position="1625"/>
    </location>
</feature>
<evidence type="ECO:0000256" key="1">
    <source>
        <dbReference type="ARBA" id="ARBA00004496"/>
    </source>
</evidence>
<keyword evidence="9" id="KW-0009">Actin-binding</keyword>
<feature type="domain" description="ENTH" evidence="14">
    <location>
        <begin position="574"/>
        <end position="702"/>
    </location>
</feature>
<reference evidence="16" key="1">
    <citation type="journal article" date="2023" name="PLoS Negl. Trop. Dis.">
        <title>A genome sequence for Biomphalaria pfeifferi, the major vector snail for the human-infecting parasite Schistosoma mansoni.</title>
        <authorList>
            <person name="Bu L."/>
            <person name="Lu L."/>
            <person name="Laidemitt M.R."/>
            <person name="Zhang S.M."/>
            <person name="Mutuku M."/>
            <person name="Mkoji G."/>
            <person name="Steinauer M."/>
            <person name="Loker E.S."/>
        </authorList>
    </citation>
    <scope>NUCLEOTIDE SEQUENCE</scope>
    <source>
        <strain evidence="16">KasaAsao</strain>
    </source>
</reference>
<dbReference type="InterPro" id="IPR036420">
    <property type="entry name" value="BRCT_dom_sf"/>
</dbReference>
<keyword evidence="8 11" id="KW-0175">Coiled coil</keyword>
<organism evidence="16 17">
    <name type="scientific">Biomphalaria pfeifferi</name>
    <name type="common">Bloodfluke planorb</name>
    <name type="synonym">Freshwater snail</name>
    <dbReference type="NCBI Taxonomy" id="112525"/>
    <lineage>
        <taxon>Eukaryota</taxon>
        <taxon>Metazoa</taxon>
        <taxon>Spiralia</taxon>
        <taxon>Lophotrochozoa</taxon>
        <taxon>Mollusca</taxon>
        <taxon>Gastropoda</taxon>
        <taxon>Heterobranchia</taxon>
        <taxon>Euthyneura</taxon>
        <taxon>Panpulmonata</taxon>
        <taxon>Hygrophila</taxon>
        <taxon>Lymnaeoidea</taxon>
        <taxon>Planorbidae</taxon>
        <taxon>Biomphalaria</taxon>
    </lineage>
</organism>
<dbReference type="Gene3D" id="1.20.5.1700">
    <property type="match status" value="1"/>
</dbReference>
<evidence type="ECO:0000256" key="4">
    <source>
        <dbReference type="ARBA" id="ARBA00022490"/>
    </source>
</evidence>
<dbReference type="FunFam" id="3.40.50.10190:FF:000002">
    <property type="entry name" value="Pescadillo homolog"/>
    <property type="match status" value="1"/>
</dbReference>
<evidence type="ECO:0000256" key="2">
    <source>
        <dbReference type="ARBA" id="ARBA00004604"/>
    </source>
</evidence>
<dbReference type="Pfam" id="PF07651">
    <property type="entry name" value="ANTH"/>
    <property type="match status" value="1"/>
</dbReference>
<dbReference type="GO" id="GO:0005730">
    <property type="term" value="C:nucleolus"/>
    <property type="evidence" value="ECO:0007669"/>
    <property type="project" value="UniProtKB-SubCell"/>
</dbReference>
<gene>
    <name evidence="16" type="ORF">Bpfe_001843</name>
</gene>
<reference evidence="16" key="2">
    <citation type="submission" date="2023-04" db="EMBL/GenBank/DDBJ databases">
        <authorList>
            <person name="Bu L."/>
            <person name="Lu L."/>
            <person name="Laidemitt M.R."/>
            <person name="Zhang S.M."/>
            <person name="Mutuku M."/>
            <person name="Mkoji G."/>
            <person name="Steinauer M."/>
            <person name="Loker E.S."/>
        </authorList>
    </citation>
    <scope>NUCLEOTIDE SEQUENCE</scope>
    <source>
        <strain evidence="16">KasaAsao</strain>
        <tissue evidence="16">Whole Snail</tissue>
    </source>
</reference>
<keyword evidence="10" id="KW-0539">Nucleus</keyword>
<comment type="caution">
    <text evidence="16">The sequence shown here is derived from an EMBL/GenBank/DDBJ whole genome shotgun (WGS) entry which is preliminary data.</text>
</comment>
<evidence type="ECO:0000259" key="14">
    <source>
        <dbReference type="PROSITE" id="PS50942"/>
    </source>
</evidence>
<dbReference type="InterPro" id="IPR010613">
    <property type="entry name" value="PES"/>
</dbReference>
<feature type="region of interest" description="Disordered" evidence="12">
    <location>
        <begin position="443"/>
        <end position="493"/>
    </location>
</feature>
<dbReference type="InterPro" id="IPR030224">
    <property type="entry name" value="Sla2_fam"/>
</dbReference>
<dbReference type="FunFam" id="1.20.5.1700:FF:000002">
    <property type="entry name" value="Huntingtin interacting protein 1"/>
    <property type="match status" value="1"/>
</dbReference>
<dbReference type="FunFam" id="1.20.1410.10:FF:000006">
    <property type="entry name" value="Huntingtin interacting protein"/>
    <property type="match status" value="1"/>
</dbReference>
<evidence type="ECO:0000256" key="8">
    <source>
        <dbReference type="ARBA" id="ARBA00023054"/>
    </source>
</evidence>
<dbReference type="SUPFAM" id="SSF109885">
    <property type="entry name" value="I/LWEQ domain"/>
    <property type="match status" value="1"/>
</dbReference>
<dbReference type="GO" id="GO:0035615">
    <property type="term" value="F:clathrin adaptor activity"/>
    <property type="evidence" value="ECO:0007669"/>
    <property type="project" value="TreeGrafter"/>
</dbReference>
<dbReference type="Pfam" id="PF06732">
    <property type="entry name" value="Pescadillo_N"/>
    <property type="match status" value="1"/>
</dbReference>
<evidence type="ECO:0000256" key="9">
    <source>
        <dbReference type="ARBA" id="ARBA00023203"/>
    </source>
</evidence>
<dbReference type="SMART" id="SM00307">
    <property type="entry name" value="ILWEQ"/>
    <property type="match status" value="1"/>
</dbReference>
<dbReference type="InterPro" id="IPR008942">
    <property type="entry name" value="ENTH_VHS"/>
</dbReference>
<comment type="similarity">
    <text evidence="3">Belongs to the SLA2 family.</text>
</comment>
<dbReference type="PROSITE" id="PS50172">
    <property type="entry name" value="BRCT"/>
    <property type="match status" value="1"/>
</dbReference>
<dbReference type="EMBL" id="JASAOG010000004">
    <property type="protein sequence ID" value="KAK0068880.1"/>
    <property type="molecule type" value="Genomic_DNA"/>
</dbReference>
<dbReference type="SMART" id="SM00292">
    <property type="entry name" value="BRCT"/>
    <property type="match status" value="1"/>
</dbReference>
<dbReference type="SUPFAM" id="SSF52113">
    <property type="entry name" value="BRCT domain"/>
    <property type="match status" value="1"/>
</dbReference>
<keyword evidence="6" id="KW-0698">rRNA processing</keyword>
<dbReference type="Gene3D" id="3.40.50.10190">
    <property type="entry name" value="BRCT domain"/>
    <property type="match status" value="1"/>
</dbReference>
<dbReference type="FunFam" id="1.25.40.90:FF:000012">
    <property type="entry name" value="Huntingtin interacting protein 1-related"/>
    <property type="match status" value="1"/>
</dbReference>
<evidence type="ECO:0000256" key="3">
    <source>
        <dbReference type="ARBA" id="ARBA00010135"/>
    </source>
</evidence>
<evidence type="ECO:0000259" key="15">
    <source>
        <dbReference type="PROSITE" id="PS50945"/>
    </source>
</evidence>
<dbReference type="Pfam" id="PF01608">
    <property type="entry name" value="I_LWEQ"/>
    <property type="match status" value="1"/>
</dbReference>
<evidence type="ECO:0000259" key="13">
    <source>
        <dbReference type="PROSITE" id="PS50172"/>
    </source>
</evidence>
<dbReference type="InterPro" id="IPR013809">
    <property type="entry name" value="ENTH"/>
</dbReference>
<evidence type="ECO:0000313" key="17">
    <source>
        <dbReference type="Proteomes" id="UP001233172"/>
    </source>
</evidence>
<dbReference type="InterPro" id="IPR035964">
    <property type="entry name" value="I/LWEQ_dom_sf"/>
</dbReference>
<dbReference type="SUPFAM" id="SSF48464">
    <property type="entry name" value="ENTH/VHS domain"/>
    <property type="match status" value="1"/>
</dbReference>
<dbReference type="Gene3D" id="1.25.40.90">
    <property type="match status" value="1"/>
</dbReference>
<dbReference type="CDD" id="cd17006">
    <property type="entry name" value="ANTH_N_HIP1_like"/>
    <property type="match status" value="1"/>
</dbReference>
<dbReference type="GO" id="GO:0032051">
    <property type="term" value="F:clathrin light chain binding"/>
    <property type="evidence" value="ECO:0007669"/>
    <property type="project" value="TreeGrafter"/>
</dbReference>
<dbReference type="CDD" id="cd17709">
    <property type="entry name" value="BRCT_pescadillo_like"/>
    <property type="match status" value="1"/>
</dbReference>
<dbReference type="GO" id="GO:0006897">
    <property type="term" value="P:endocytosis"/>
    <property type="evidence" value="ECO:0007669"/>
    <property type="project" value="UniProtKB-KW"/>
</dbReference>
<keyword evidence="17" id="KW-1185">Reference proteome</keyword>
<evidence type="ECO:0000256" key="6">
    <source>
        <dbReference type="ARBA" id="ARBA00022552"/>
    </source>
</evidence>
<evidence type="ECO:0000256" key="11">
    <source>
        <dbReference type="SAM" id="Coils"/>
    </source>
</evidence>
<keyword evidence="4" id="KW-0963">Cytoplasm</keyword>
<feature type="domain" description="I/LWEQ" evidence="15">
    <location>
        <begin position="1354"/>
        <end position="1595"/>
    </location>
</feature>
<evidence type="ECO:0000256" key="10">
    <source>
        <dbReference type="ARBA" id="ARBA00023242"/>
    </source>
</evidence>
<dbReference type="PANTHER" id="PTHR10407:SF15">
    <property type="entry name" value="HUNTINGTIN INTERACTING PROTEIN 1"/>
    <property type="match status" value="1"/>
</dbReference>
<dbReference type="Pfam" id="PF16589">
    <property type="entry name" value="BRCT_2"/>
    <property type="match status" value="1"/>
</dbReference>
<comment type="subcellular location">
    <subcellularLocation>
        <location evidence="1">Cytoplasm</location>
    </subcellularLocation>
    <subcellularLocation>
        <location evidence="2">Nucleus</location>
        <location evidence="2">Nucleolus</location>
    </subcellularLocation>
</comment>
<dbReference type="GO" id="GO:0007015">
    <property type="term" value="P:actin filament organization"/>
    <property type="evidence" value="ECO:0007669"/>
    <property type="project" value="TreeGrafter"/>
</dbReference>
<dbReference type="Gene3D" id="1.20.1410.10">
    <property type="entry name" value="I/LWEQ domain"/>
    <property type="match status" value="1"/>
</dbReference>
<dbReference type="GO" id="GO:0080025">
    <property type="term" value="F:phosphatidylinositol-3,5-bisphosphate binding"/>
    <property type="evidence" value="ECO:0007669"/>
    <property type="project" value="TreeGrafter"/>
</dbReference>
<dbReference type="GO" id="GO:0030136">
    <property type="term" value="C:clathrin-coated vesicle"/>
    <property type="evidence" value="ECO:0007669"/>
    <property type="project" value="TreeGrafter"/>
</dbReference>
<dbReference type="GO" id="GO:0030864">
    <property type="term" value="C:cortical actin cytoskeleton"/>
    <property type="evidence" value="ECO:0007669"/>
    <property type="project" value="TreeGrafter"/>
</dbReference>
<name>A0AAD8CB92_BIOPF</name>
<dbReference type="GO" id="GO:0051015">
    <property type="term" value="F:actin filament binding"/>
    <property type="evidence" value="ECO:0007669"/>
    <property type="project" value="TreeGrafter"/>
</dbReference>
<dbReference type="GO" id="GO:0043325">
    <property type="term" value="F:phosphatidylinositol-3,4-bisphosphate binding"/>
    <property type="evidence" value="ECO:0007669"/>
    <property type="project" value="TreeGrafter"/>
</dbReference>
<accession>A0AAD8CB92</accession>
<evidence type="ECO:0000256" key="12">
    <source>
        <dbReference type="SAM" id="MobiDB-lite"/>
    </source>
</evidence>
<evidence type="ECO:0000256" key="5">
    <source>
        <dbReference type="ARBA" id="ARBA00022517"/>
    </source>
</evidence>
<proteinExistence type="inferred from homology"/>
<dbReference type="PROSITE" id="PS50942">
    <property type="entry name" value="ENTH"/>
    <property type="match status" value="1"/>
</dbReference>
<protein>
    <submittedName>
        <fullName evidence="16">Huntingtin-interacting protein 1-like isoform X7</fullName>
    </submittedName>
</protein>
<evidence type="ECO:0000256" key="7">
    <source>
        <dbReference type="ARBA" id="ARBA00022583"/>
    </source>
</evidence>
<dbReference type="InterPro" id="IPR001357">
    <property type="entry name" value="BRCT_dom"/>
</dbReference>
<dbReference type="PROSITE" id="PS50945">
    <property type="entry name" value="I_LWEQ"/>
    <property type="match status" value="1"/>
</dbReference>